<feature type="domain" description="4Fe-4S Mo/W bis-MGD-type" evidence="10">
    <location>
        <begin position="220"/>
        <end position="276"/>
    </location>
</feature>
<dbReference type="Proteomes" id="UP000199659">
    <property type="component" value="Unassembled WGS sequence"/>
</dbReference>
<evidence type="ECO:0000313" key="12">
    <source>
        <dbReference type="Proteomes" id="UP000199659"/>
    </source>
</evidence>
<keyword evidence="6" id="KW-0560">Oxidoreductase</keyword>
<dbReference type="PANTHER" id="PTHR43742:SF9">
    <property type="entry name" value="TETRATHIONATE REDUCTASE SUBUNIT A"/>
    <property type="match status" value="1"/>
</dbReference>
<dbReference type="PANTHER" id="PTHR43742">
    <property type="entry name" value="TRIMETHYLAMINE-N-OXIDE REDUCTASE"/>
    <property type="match status" value="1"/>
</dbReference>
<dbReference type="Pfam" id="PF04879">
    <property type="entry name" value="Molybdop_Fe4S4"/>
    <property type="match status" value="1"/>
</dbReference>
<name>A0A1I6HT38_9FIRM</name>
<dbReference type="AlphaFoldDB" id="A0A1I6HT38"/>
<dbReference type="SMART" id="SM00926">
    <property type="entry name" value="Molybdop_Fe4S4"/>
    <property type="match status" value="1"/>
</dbReference>
<dbReference type="Gene3D" id="3.40.50.740">
    <property type="match status" value="1"/>
</dbReference>
<dbReference type="InterPro" id="IPR050612">
    <property type="entry name" value="Prok_Mopterin_Oxidored"/>
</dbReference>
<evidence type="ECO:0000313" key="11">
    <source>
        <dbReference type="EMBL" id="SFR57593.1"/>
    </source>
</evidence>
<dbReference type="Pfam" id="PF00384">
    <property type="entry name" value="Molybdopterin"/>
    <property type="match status" value="1"/>
</dbReference>
<feature type="domain" description="4Fe-4S ferredoxin-type" evidence="9">
    <location>
        <begin position="8"/>
        <end position="38"/>
    </location>
</feature>
<keyword evidence="7" id="KW-0408">Iron</keyword>
<dbReference type="GO" id="GO:0046872">
    <property type="term" value="F:metal ion binding"/>
    <property type="evidence" value="ECO:0007669"/>
    <property type="project" value="UniProtKB-KW"/>
</dbReference>
<evidence type="ECO:0000256" key="3">
    <source>
        <dbReference type="ARBA" id="ARBA00022505"/>
    </source>
</evidence>
<dbReference type="GO" id="GO:0051539">
    <property type="term" value="F:4 iron, 4 sulfur cluster binding"/>
    <property type="evidence" value="ECO:0007669"/>
    <property type="project" value="UniProtKB-KW"/>
</dbReference>
<accession>A0A1I6HT38</accession>
<dbReference type="Gene3D" id="2.40.40.20">
    <property type="match status" value="1"/>
</dbReference>
<dbReference type="InterPro" id="IPR017896">
    <property type="entry name" value="4Fe4S_Fe-S-bd"/>
</dbReference>
<proteinExistence type="inferred from homology"/>
<reference evidence="11 12" key="1">
    <citation type="submission" date="2016-10" db="EMBL/GenBank/DDBJ databases">
        <authorList>
            <person name="de Groot N.N."/>
        </authorList>
    </citation>
    <scope>NUCLEOTIDE SEQUENCE [LARGE SCALE GENOMIC DNA]</scope>
    <source>
        <strain evidence="11 12">743A</strain>
    </source>
</reference>
<evidence type="ECO:0000259" key="10">
    <source>
        <dbReference type="PROSITE" id="PS51669"/>
    </source>
</evidence>
<keyword evidence="3" id="KW-0500">Molybdenum</keyword>
<dbReference type="InterPro" id="IPR006657">
    <property type="entry name" value="MoPterin_dinucl-bd_dom"/>
</dbReference>
<dbReference type="Pfam" id="PF01568">
    <property type="entry name" value="Molydop_binding"/>
    <property type="match status" value="1"/>
</dbReference>
<keyword evidence="5" id="KW-0732">Signal</keyword>
<sequence length="1086" mass="122434">MENYVDKYGMIIDLDKCIGCYTCQVSCQKEHNLPRKAGRIKLHIQDIGSYPNQKRIFFPALCNHCEMPICTKCCSSNALYLTEQGVVLYDEEKCAYCFSCLKVCTSGAIRYQKEFNLLNKCDFCWEQLQQGLQPACVQNCMGKALHFGVLNHEESEIVQMLKENQNYLYVQKTLTSSLPKVFYIQRGKNHFESLTSIDLSLYNFQFPRSELVQRKPISKQTYINTVDLMCPAECSIRVLVEDGQAKKICGNPKSFNNQGTICAKGAAGLELVYSPQRIKVPLVRVGERGSGRWKEVSWNYALDEISKKLLNIKKRYGAESVILDCGDLTDTEPYMMLFHAFGTPNTFTHSAICDTNRRWGSKLMMGDERPLPDIQRPVLLRNSSNEMYQKQEHDIKLLINVGANPLVATRFHYMSRGIPEAQVNNQMYYVVIDPAFTNSAAKADMWLPVTPGTDAELLACMLSYIITHDNRENKNASYIDHNFIENYTEGWGEFKQEFLNQSRMKDETNGFLYFSPEWGEEKTGIEQSKIIQLAHLMGITKPAAIEMGMHGGAHHLAGDVTSVLANVICAVTGNIDVPGGLVFSGAVKPILNLPSRRINGSSTTFRIVNGEKRYGNYLQLHKDLYGDFPLAWRGTVSTIPSNIRNGITLKKGSFRGHTYPIKAFINRTGNPLYTGGNTNEWIDAFQAEQNGEKLLELIVHIDTHMNETGRYADFILPECSYLEKMGLSDQYTINPEIALRDRVIAPQYESKTPFWIMQNLASALVEAGDEEIAHNKLNCYQSEEDLLNTQLRSCPGLRNIGQPLPYAQYPEGALIEGIPDNPNVYVEGELIHKGESLTVSWLRENDGVAAWPVSYYRYRSSNGGTPSGYLPMTGSGKFQFNFRYKVESSDKAGCYKTTAFMWKENNSQFTEEIKKQYPFYLITGRTHQTGTMTQVCSSLADLETEANRKLNDVLVQAKCDKNTIAIPVFLLNETEGNEMGIHTGDKIRLENANGTHLIGKAFLSNAIKAGVIKTTFGSGGRKVSAKAFVEAASYTPNVNRMYDSSKMNKITGMPSFGDIMVRVVKEEEREDERCGQKRNHQNQECQ</sequence>
<dbReference type="PROSITE" id="PS51669">
    <property type="entry name" value="4FE4S_MOW_BIS_MGD"/>
    <property type="match status" value="1"/>
</dbReference>
<dbReference type="EMBL" id="FOYZ01000001">
    <property type="protein sequence ID" value="SFR57593.1"/>
    <property type="molecule type" value="Genomic_DNA"/>
</dbReference>
<feature type="domain" description="4Fe-4S ferredoxin-type" evidence="9">
    <location>
        <begin position="85"/>
        <end position="114"/>
    </location>
</feature>
<organism evidence="11 12">
    <name type="scientific">Anaeromicropila populeti</name>
    <dbReference type="NCBI Taxonomy" id="37658"/>
    <lineage>
        <taxon>Bacteria</taxon>
        <taxon>Bacillati</taxon>
        <taxon>Bacillota</taxon>
        <taxon>Clostridia</taxon>
        <taxon>Lachnospirales</taxon>
        <taxon>Lachnospiraceae</taxon>
        <taxon>Anaeromicropila</taxon>
    </lineage>
</organism>
<comment type="similarity">
    <text evidence="1">Belongs to the prokaryotic molybdopterin-containing oxidoreductase family.</text>
</comment>
<dbReference type="SUPFAM" id="SSF54862">
    <property type="entry name" value="4Fe-4S ferredoxins"/>
    <property type="match status" value="1"/>
</dbReference>
<keyword evidence="2" id="KW-0004">4Fe-4S</keyword>
<evidence type="ECO:0000256" key="2">
    <source>
        <dbReference type="ARBA" id="ARBA00022485"/>
    </source>
</evidence>
<dbReference type="CDD" id="cd10551">
    <property type="entry name" value="PsrB"/>
    <property type="match status" value="1"/>
</dbReference>
<evidence type="ECO:0000256" key="5">
    <source>
        <dbReference type="ARBA" id="ARBA00022729"/>
    </source>
</evidence>
<keyword evidence="8" id="KW-0411">Iron-sulfur</keyword>
<evidence type="ECO:0000256" key="1">
    <source>
        <dbReference type="ARBA" id="ARBA00010312"/>
    </source>
</evidence>
<dbReference type="GO" id="GO:0016491">
    <property type="term" value="F:oxidoreductase activity"/>
    <property type="evidence" value="ECO:0007669"/>
    <property type="project" value="UniProtKB-KW"/>
</dbReference>
<dbReference type="Gene3D" id="3.30.70.20">
    <property type="match status" value="2"/>
</dbReference>
<keyword evidence="4" id="KW-0479">Metal-binding</keyword>
<dbReference type="InterPro" id="IPR006656">
    <property type="entry name" value="Mopterin_OxRdtase"/>
</dbReference>
<evidence type="ECO:0000259" key="9">
    <source>
        <dbReference type="PROSITE" id="PS51379"/>
    </source>
</evidence>
<dbReference type="InterPro" id="IPR009010">
    <property type="entry name" value="Asp_de-COase-like_dom_sf"/>
</dbReference>
<dbReference type="PROSITE" id="PS51379">
    <property type="entry name" value="4FE4S_FER_2"/>
    <property type="match status" value="2"/>
</dbReference>
<protein>
    <submittedName>
        <fullName evidence="11">Anaerobic selenocysteine-containing dehydrogenase</fullName>
    </submittedName>
</protein>
<dbReference type="Gene3D" id="2.20.25.90">
    <property type="entry name" value="ADC-like domains"/>
    <property type="match status" value="1"/>
</dbReference>
<evidence type="ECO:0000256" key="8">
    <source>
        <dbReference type="ARBA" id="ARBA00023014"/>
    </source>
</evidence>
<dbReference type="Gene3D" id="3.40.228.10">
    <property type="entry name" value="Dimethylsulfoxide Reductase, domain 2"/>
    <property type="match status" value="1"/>
</dbReference>
<dbReference type="GO" id="GO:0043546">
    <property type="term" value="F:molybdopterin cofactor binding"/>
    <property type="evidence" value="ECO:0007669"/>
    <property type="project" value="InterPro"/>
</dbReference>
<keyword evidence="12" id="KW-1185">Reference proteome</keyword>
<dbReference type="SUPFAM" id="SSF50692">
    <property type="entry name" value="ADC-like"/>
    <property type="match status" value="1"/>
</dbReference>
<dbReference type="Pfam" id="PF13247">
    <property type="entry name" value="Fer4_11"/>
    <property type="match status" value="1"/>
</dbReference>
<evidence type="ECO:0000256" key="4">
    <source>
        <dbReference type="ARBA" id="ARBA00022723"/>
    </source>
</evidence>
<dbReference type="SUPFAM" id="SSF53706">
    <property type="entry name" value="Formate dehydrogenase/DMSO reductase, domains 1-3"/>
    <property type="match status" value="1"/>
</dbReference>
<evidence type="ECO:0000256" key="6">
    <source>
        <dbReference type="ARBA" id="ARBA00023002"/>
    </source>
</evidence>
<dbReference type="STRING" id="37658.SAMN05661086_00263"/>
<evidence type="ECO:0000256" key="7">
    <source>
        <dbReference type="ARBA" id="ARBA00023004"/>
    </source>
</evidence>
<dbReference type="InterPro" id="IPR006963">
    <property type="entry name" value="Mopterin_OxRdtase_4Fe-4S_dom"/>
</dbReference>
<gene>
    <name evidence="11" type="ORF">SAMN05661086_00263</name>
</gene>